<accession>A0A7D9IWH8</accession>
<dbReference type="Proteomes" id="UP001152795">
    <property type="component" value="Unassembled WGS sequence"/>
</dbReference>
<sequence>KYGSTKSTKLAVALLCDDIRSEMNKGNLVGVVYLDLSILKPSGMPPYSINFLHSV</sequence>
<organism evidence="1 2">
    <name type="scientific">Paramuricea clavata</name>
    <name type="common">Red gorgonian</name>
    <name type="synonym">Violescent sea-whip</name>
    <dbReference type="NCBI Taxonomy" id="317549"/>
    <lineage>
        <taxon>Eukaryota</taxon>
        <taxon>Metazoa</taxon>
        <taxon>Cnidaria</taxon>
        <taxon>Anthozoa</taxon>
        <taxon>Octocorallia</taxon>
        <taxon>Malacalcyonacea</taxon>
        <taxon>Plexauridae</taxon>
        <taxon>Paramuricea</taxon>
    </lineage>
</organism>
<gene>
    <name evidence="1" type="ORF">PACLA_8A045576</name>
</gene>
<proteinExistence type="predicted"/>
<keyword evidence="2" id="KW-1185">Reference proteome</keyword>
<evidence type="ECO:0000313" key="1">
    <source>
        <dbReference type="EMBL" id="CAB4016452.1"/>
    </source>
</evidence>
<dbReference type="AlphaFoldDB" id="A0A7D9IWH8"/>
<evidence type="ECO:0000313" key="2">
    <source>
        <dbReference type="Proteomes" id="UP001152795"/>
    </source>
</evidence>
<dbReference type="EMBL" id="CACRXK020009123">
    <property type="protein sequence ID" value="CAB4016452.1"/>
    <property type="molecule type" value="Genomic_DNA"/>
</dbReference>
<protein>
    <submittedName>
        <fullName evidence="1">Uncharacterized protein</fullName>
    </submittedName>
</protein>
<reference evidence="1" key="1">
    <citation type="submission" date="2020-04" db="EMBL/GenBank/DDBJ databases">
        <authorList>
            <person name="Alioto T."/>
            <person name="Alioto T."/>
            <person name="Gomez Garrido J."/>
        </authorList>
    </citation>
    <scope>NUCLEOTIDE SEQUENCE</scope>
    <source>
        <strain evidence="1">A484AB</strain>
    </source>
</reference>
<feature type="non-terminal residue" evidence="1">
    <location>
        <position position="1"/>
    </location>
</feature>
<comment type="caution">
    <text evidence="1">The sequence shown here is derived from an EMBL/GenBank/DDBJ whole genome shotgun (WGS) entry which is preliminary data.</text>
</comment>
<name>A0A7D9IWH8_PARCT</name>